<dbReference type="EMBL" id="BJNY01000033">
    <property type="protein sequence ID" value="GED07927.1"/>
    <property type="molecule type" value="Genomic_DNA"/>
</dbReference>
<feature type="transmembrane region" description="Helical" evidence="2">
    <location>
        <begin position="114"/>
        <end position="134"/>
    </location>
</feature>
<feature type="transmembrane region" description="Helical" evidence="2">
    <location>
        <begin position="146"/>
        <end position="162"/>
    </location>
</feature>
<evidence type="ECO:0000313" key="5">
    <source>
        <dbReference type="Proteomes" id="UP000316612"/>
    </source>
</evidence>
<reference evidence="4 5" key="1">
    <citation type="submission" date="2019-06" db="EMBL/GenBank/DDBJ databases">
        <title>Whole genome shotgun sequence of Glutamicibacter uratoxydans NBRC 15515.</title>
        <authorList>
            <person name="Hosoyama A."/>
            <person name="Uohara A."/>
            <person name="Ohji S."/>
            <person name="Ichikawa N."/>
        </authorList>
    </citation>
    <scope>NUCLEOTIDE SEQUENCE [LARGE SCALE GENOMIC DNA]</scope>
    <source>
        <strain evidence="4 5">NBRC 15515</strain>
    </source>
</reference>
<keyword evidence="2" id="KW-0812">Transmembrane</keyword>
<dbReference type="InterPro" id="IPR037185">
    <property type="entry name" value="EmrE-like"/>
</dbReference>
<dbReference type="InterPro" id="IPR052756">
    <property type="entry name" value="Alkyne_AA_exporter"/>
</dbReference>
<organism evidence="4 5">
    <name type="scientific">Glutamicibacter uratoxydans</name>
    <name type="common">Arthrobacter uratoxydans</name>
    <dbReference type="NCBI Taxonomy" id="43667"/>
    <lineage>
        <taxon>Bacteria</taxon>
        <taxon>Bacillati</taxon>
        <taxon>Actinomycetota</taxon>
        <taxon>Actinomycetes</taxon>
        <taxon>Micrococcales</taxon>
        <taxon>Micrococcaceae</taxon>
        <taxon>Glutamicibacter</taxon>
    </lineage>
</organism>
<gene>
    <name evidence="4" type="ORF">AUR04nite_34590</name>
</gene>
<dbReference type="AlphaFoldDB" id="A0A4Y4DTH0"/>
<feature type="domain" description="EamA" evidence="3">
    <location>
        <begin position="52"/>
        <end position="185"/>
    </location>
</feature>
<comment type="caution">
    <text evidence="4">The sequence shown here is derived from an EMBL/GenBank/DDBJ whole genome shotgun (WGS) entry which is preliminary data.</text>
</comment>
<feature type="transmembrane region" description="Helical" evidence="2">
    <location>
        <begin position="52"/>
        <end position="70"/>
    </location>
</feature>
<evidence type="ECO:0000256" key="2">
    <source>
        <dbReference type="SAM" id="Phobius"/>
    </source>
</evidence>
<keyword evidence="2" id="KW-1133">Transmembrane helix</keyword>
<accession>A0A4Y4DTH0</accession>
<sequence length="203" mass="21552">MIVSASPIISIIIACIFLGESLTKSTIIGSVIAIAGVSVVCLSRSGIDLSSAVWIIVAASTLLGIYHPLAKPLLKKYTGLEVATYATVSASLLTLPFLPIAWPHLISAPTESWAAALYLGVFPSAFGYALWGFALARLSTATSTSLLYFVPVIAVVIGYLWLNEVPLLTEILGGSLAVIGVVFMNAFRTPREPSTQNRKVRQT</sequence>
<dbReference type="SUPFAM" id="SSF103481">
    <property type="entry name" value="Multidrug resistance efflux transporter EmrE"/>
    <property type="match status" value="2"/>
</dbReference>
<evidence type="ECO:0000256" key="1">
    <source>
        <dbReference type="ARBA" id="ARBA00007362"/>
    </source>
</evidence>
<name>A0A4Y4DTH0_GLUUR</name>
<dbReference type="Pfam" id="PF00892">
    <property type="entry name" value="EamA"/>
    <property type="match status" value="1"/>
</dbReference>
<protein>
    <recommendedName>
        <fullName evidence="3">EamA domain-containing protein</fullName>
    </recommendedName>
</protein>
<keyword evidence="2" id="KW-0472">Membrane</keyword>
<feature type="transmembrane region" description="Helical" evidence="2">
    <location>
        <begin position="82"/>
        <end position="102"/>
    </location>
</feature>
<dbReference type="PANTHER" id="PTHR12715:SF4">
    <property type="entry name" value="EAMA DOMAIN-CONTAINING PROTEIN"/>
    <property type="match status" value="1"/>
</dbReference>
<feature type="transmembrane region" description="Helical" evidence="2">
    <location>
        <begin position="168"/>
        <end position="187"/>
    </location>
</feature>
<dbReference type="InterPro" id="IPR000620">
    <property type="entry name" value="EamA_dom"/>
</dbReference>
<dbReference type="Proteomes" id="UP000316612">
    <property type="component" value="Unassembled WGS sequence"/>
</dbReference>
<evidence type="ECO:0000259" key="3">
    <source>
        <dbReference type="Pfam" id="PF00892"/>
    </source>
</evidence>
<comment type="similarity">
    <text evidence="1">Belongs to the EamA transporter family.</text>
</comment>
<evidence type="ECO:0000313" key="4">
    <source>
        <dbReference type="EMBL" id="GED07927.1"/>
    </source>
</evidence>
<proteinExistence type="inferred from homology"/>
<dbReference type="PANTHER" id="PTHR12715">
    <property type="entry name" value="TRANSPORTER, DRUG/METABOLITE EXPORTER FAMILY"/>
    <property type="match status" value="1"/>
</dbReference>
<dbReference type="GO" id="GO:0016020">
    <property type="term" value="C:membrane"/>
    <property type="evidence" value="ECO:0007669"/>
    <property type="project" value="InterPro"/>
</dbReference>
<keyword evidence="5" id="KW-1185">Reference proteome</keyword>